<dbReference type="PANTHER" id="PTHR33405:SF18">
    <property type="entry name" value="PROTEIN FLX-LIKE 4"/>
    <property type="match status" value="1"/>
</dbReference>
<keyword evidence="3" id="KW-0221">Differentiation</keyword>
<reference evidence="7" key="1">
    <citation type="submission" date="2018-02" db="EMBL/GenBank/DDBJ databases">
        <authorList>
            <person name="Cohen D.B."/>
            <person name="Kent A.D."/>
        </authorList>
    </citation>
    <scope>NUCLEOTIDE SEQUENCE</scope>
</reference>
<evidence type="ECO:0000256" key="1">
    <source>
        <dbReference type="ARBA" id="ARBA00005405"/>
    </source>
</evidence>
<evidence type="ECO:0000256" key="4">
    <source>
        <dbReference type="ARBA" id="ARBA00023054"/>
    </source>
</evidence>
<organism evidence="7">
    <name type="scientific">Fagus sylvatica</name>
    <name type="common">Beechnut</name>
    <dbReference type="NCBI Taxonomy" id="28930"/>
    <lineage>
        <taxon>Eukaryota</taxon>
        <taxon>Viridiplantae</taxon>
        <taxon>Streptophyta</taxon>
        <taxon>Embryophyta</taxon>
        <taxon>Tracheophyta</taxon>
        <taxon>Spermatophyta</taxon>
        <taxon>Magnoliopsida</taxon>
        <taxon>eudicotyledons</taxon>
        <taxon>Gunneridae</taxon>
        <taxon>Pentapetalae</taxon>
        <taxon>rosids</taxon>
        <taxon>fabids</taxon>
        <taxon>Fagales</taxon>
        <taxon>Fagaceae</taxon>
        <taxon>Fagus</taxon>
    </lineage>
</organism>
<dbReference type="GO" id="GO:0009908">
    <property type="term" value="P:flower development"/>
    <property type="evidence" value="ECO:0007669"/>
    <property type="project" value="UniProtKB-KW"/>
</dbReference>
<dbReference type="EMBL" id="OIVN01000191">
    <property type="protein sequence ID" value="SPC75966.1"/>
    <property type="molecule type" value="Genomic_DNA"/>
</dbReference>
<dbReference type="GO" id="GO:0030154">
    <property type="term" value="P:cell differentiation"/>
    <property type="evidence" value="ECO:0007669"/>
    <property type="project" value="UniProtKB-KW"/>
</dbReference>
<keyword evidence="4 6" id="KW-0175">Coiled coil</keyword>
<evidence type="ECO:0008006" key="8">
    <source>
        <dbReference type="Google" id="ProtNLM"/>
    </source>
</evidence>
<keyword evidence="5" id="KW-0287">Flowering</keyword>
<dbReference type="InterPro" id="IPR040353">
    <property type="entry name" value="FLX/FLX-like"/>
</dbReference>
<evidence type="ECO:0000256" key="2">
    <source>
        <dbReference type="ARBA" id="ARBA00022473"/>
    </source>
</evidence>
<evidence type="ECO:0000256" key="3">
    <source>
        <dbReference type="ARBA" id="ARBA00022782"/>
    </source>
</evidence>
<name>A0A2N9EAG8_FAGSY</name>
<evidence type="ECO:0000256" key="5">
    <source>
        <dbReference type="ARBA" id="ARBA00023089"/>
    </source>
</evidence>
<sequence>MAARGHIPSAFEQRAAQAPGMMRHGPFPGLGPAAGQRSLEPLPPPELLENKIAVQAAEIEQLAGENHRLAATQLTMRRELVAAQQEVQRLKAHIGSIQTESDLQIRILLDKIAKKEADIRAGEGVKKDLQQAHKEAQSLVAARQELTVQIQKASQELQKARTDVKNLPDLHAELDSLRKEHQRLRSTFEYEKGSNIEQVEQMKAMEKNLFGMAREVEKLRAEVLNAEKRALAPSPYGGGYMHPDPSFPPPIQGGGPYVDSYGRPLVQMAVGPAGGGMIPYSSGNGVATGGAAVPSAGGVAVWGGAYDPSLTQR</sequence>
<evidence type="ECO:0000256" key="6">
    <source>
        <dbReference type="SAM" id="Coils"/>
    </source>
</evidence>
<keyword evidence="2" id="KW-0217">Developmental protein</keyword>
<evidence type="ECO:0000313" key="7">
    <source>
        <dbReference type="EMBL" id="SPC75966.1"/>
    </source>
</evidence>
<proteinExistence type="inferred from homology"/>
<dbReference type="PANTHER" id="PTHR33405">
    <property type="entry name" value="PROTEIN FLX-LIKE 2"/>
    <property type="match status" value="1"/>
</dbReference>
<feature type="coiled-coil region" evidence="6">
    <location>
        <begin position="129"/>
        <end position="229"/>
    </location>
</feature>
<gene>
    <name evidence="7" type="ORF">FSB_LOCUS3848</name>
</gene>
<accession>A0A2N9EAG8</accession>
<dbReference type="AlphaFoldDB" id="A0A2N9EAG8"/>
<comment type="similarity">
    <text evidence="1">Belongs to the FLX family.</text>
</comment>
<protein>
    <recommendedName>
        <fullName evidence="8">Protein FLX-like 4</fullName>
    </recommendedName>
</protein>